<dbReference type="Proteomes" id="UP000242818">
    <property type="component" value="Unassembled WGS sequence"/>
</dbReference>
<name>A0A1C4E9Q3_9BACT</name>
<evidence type="ECO:0000313" key="1">
    <source>
        <dbReference type="EMBL" id="SCC40393.1"/>
    </source>
</evidence>
<accession>A0A1C4E9Q3</accession>
<reference evidence="1 2" key="1">
    <citation type="submission" date="2016-08" db="EMBL/GenBank/DDBJ databases">
        <authorList>
            <person name="Seilhamer J.J."/>
        </authorList>
    </citation>
    <scope>NUCLEOTIDE SEQUENCE [LARGE SCALE GENOMIC DNA]</scope>
    <source>
        <strain evidence="1 2">A37T2</strain>
    </source>
</reference>
<keyword evidence="2" id="KW-1185">Reference proteome</keyword>
<sequence length="69" mass="7714">MAVVLSFKGTAIFLSFNVARTFTRWLLSSYCLSPVNSVSCWLWVNDLAKVGVDASSPVSLSKNKFQLRR</sequence>
<evidence type="ECO:0000313" key="2">
    <source>
        <dbReference type="Proteomes" id="UP000242818"/>
    </source>
</evidence>
<organism evidence="1 2">
    <name type="scientific">Chitinophaga costaii</name>
    <dbReference type="NCBI Taxonomy" id="1335309"/>
    <lineage>
        <taxon>Bacteria</taxon>
        <taxon>Pseudomonadati</taxon>
        <taxon>Bacteroidota</taxon>
        <taxon>Chitinophagia</taxon>
        <taxon>Chitinophagales</taxon>
        <taxon>Chitinophagaceae</taxon>
        <taxon>Chitinophaga</taxon>
    </lineage>
</organism>
<dbReference type="EMBL" id="FMAR01000007">
    <property type="protein sequence ID" value="SCC40393.1"/>
    <property type="molecule type" value="Genomic_DNA"/>
</dbReference>
<dbReference type="STRING" id="1335309.GA0116948_107196"/>
<proteinExistence type="predicted"/>
<gene>
    <name evidence="1" type="ORF">GA0116948_107196</name>
</gene>
<dbReference type="AlphaFoldDB" id="A0A1C4E9Q3"/>
<protein>
    <submittedName>
        <fullName evidence="1">Uncharacterized protein</fullName>
    </submittedName>
</protein>